<dbReference type="EMBL" id="CAKKLH010000324">
    <property type="protein sequence ID" value="CAH0112234.1"/>
    <property type="molecule type" value="Genomic_DNA"/>
</dbReference>
<organism evidence="2 3">
    <name type="scientific">Daphnia galeata</name>
    <dbReference type="NCBI Taxonomy" id="27404"/>
    <lineage>
        <taxon>Eukaryota</taxon>
        <taxon>Metazoa</taxon>
        <taxon>Ecdysozoa</taxon>
        <taxon>Arthropoda</taxon>
        <taxon>Crustacea</taxon>
        <taxon>Branchiopoda</taxon>
        <taxon>Diplostraca</taxon>
        <taxon>Cladocera</taxon>
        <taxon>Anomopoda</taxon>
        <taxon>Daphniidae</taxon>
        <taxon>Daphnia</taxon>
    </lineage>
</organism>
<evidence type="ECO:0000256" key="1">
    <source>
        <dbReference type="SAM" id="Phobius"/>
    </source>
</evidence>
<evidence type="ECO:0000313" key="2">
    <source>
        <dbReference type="EMBL" id="CAH0112234.1"/>
    </source>
</evidence>
<evidence type="ECO:0000313" key="3">
    <source>
        <dbReference type="Proteomes" id="UP000789390"/>
    </source>
</evidence>
<reference evidence="2" key="1">
    <citation type="submission" date="2021-11" db="EMBL/GenBank/DDBJ databases">
        <authorList>
            <person name="Schell T."/>
        </authorList>
    </citation>
    <scope>NUCLEOTIDE SEQUENCE</scope>
    <source>
        <strain evidence="2">M5</strain>
    </source>
</reference>
<keyword evidence="1" id="KW-1133">Transmembrane helix</keyword>
<proteinExistence type="predicted"/>
<protein>
    <submittedName>
        <fullName evidence="2">Uncharacterized protein</fullName>
    </submittedName>
</protein>
<keyword evidence="1" id="KW-0472">Membrane</keyword>
<gene>
    <name evidence="2" type="ORF">DGAL_LOCUS15946</name>
</gene>
<keyword evidence="1" id="KW-0812">Transmembrane</keyword>
<feature type="transmembrane region" description="Helical" evidence="1">
    <location>
        <begin position="46"/>
        <end position="64"/>
    </location>
</feature>
<keyword evidence="3" id="KW-1185">Reference proteome</keyword>
<dbReference type="Proteomes" id="UP000789390">
    <property type="component" value="Unassembled WGS sequence"/>
</dbReference>
<accession>A0A8J2S7M0</accession>
<comment type="caution">
    <text evidence="2">The sequence shown here is derived from an EMBL/GenBank/DDBJ whole genome shotgun (WGS) entry which is preliminary data.</text>
</comment>
<sequence>MFEKFAVSYFSFSPHVKSVVVSVVVSFLLSASEITAIDNWIAGSSPGYLGVGLLAAALVISWRFDLCQVKPMCFYARKSPIQFGFMPWSFIFKYEVQSSPVKSSQVKPMCFYMQESQLVDLQP</sequence>
<dbReference type="AlphaFoldDB" id="A0A8J2S7M0"/>
<name>A0A8J2S7M0_9CRUS</name>